<evidence type="ECO:0000313" key="3">
    <source>
        <dbReference type="EnsemblMetazoa" id="XP_030842432"/>
    </source>
</evidence>
<sequence length="429" mass="47296">MSLIQNAILVAVTACLVAFLPGYFQKVPPIVIHGEVAKGFEPVLAKFRENFENGADSRYGGSALAVYHKGKKIIDIWGGFADVESNIEWRQDTTTVVFSATKGIASICIAMLVDRGLLDYDKPVSLYWPEFAQKGKGKVTVRQLMEHMAGLTLMAPPGMTIDTLQDVARGGELMAAAEPQWEIDGKKHGYHALTFGPLTNELLRRVDPQHRTMGQFFAEEIAEPFGVDFHIGLPFDQNYRVARLIEGKIGRLWGLDDPLIRQMTLHFLTTPYFKNIQENQGAIMNTLMALNSPYLRAVEVPSVNGIGTARAIAKVYGILAAGGVDPETKLKLLSKERINAFMNASTVTQDEVLGFDLSHTLGMVTTKYVMNGSVMGFGHEGAGGQKAWADPKNKIGFSFVSNALSPYTHNGDHRSQELTENLYECLRKK</sequence>
<dbReference type="PANTHER" id="PTHR43319:SF3">
    <property type="entry name" value="BETA-LACTAMASE-RELATED DOMAIN-CONTAINING PROTEIN"/>
    <property type="match status" value="1"/>
</dbReference>
<dbReference type="Pfam" id="PF00144">
    <property type="entry name" value="Beta-lactamase"/>
    <property type="match status" value="1"/>
</dbReference>
<dbReference type="InterPro" id="IPR052907">
    <property type="entry name" value="Beta-lactamase/esterase"/>
</dbReference>
<dbReference type="OMA" id="YWPEFKA"/>
<accession>A0A7M7NWG8</accession>
<protein>
    <recommendedName>
        <fullName evidence="2">Beta-lactamase-related domain-containing protein</fullName>
    </recommendedName>
</protein>
<dbReference type="InterPro" id="IPR012338">
    <property type="entry name" value="Beta-lactam/transpept-like"/>
</dbReference>
<dbReference type="Gene3D" id="3.40.710.10">
    <property type="entry name" value="DD-peptidase/beta-lactamase superfamily"/>
    <property type="match status" value="1"/>
</dbReference>
<dbReference type="RefSeq" id="XP_030842432.1">
    <property type="nucleotide sequence ID" value="XM_030986572.1"/>
</dbReference>
<dbReference type="AlphaFoldDB" id="A0A7M7NWG8"/>
<evidence type="ECO:0000256" key="1">
    <source>
        <dbReference type="SAM" id="SignalP"/>
    </source>
</evidence>
<keyword evidence="1" id="KW-0732">Signal</keyword>
<feature type="signal peptide" evidence="1">
    <location>
        <begin position="1"/>
        <end position="18"/>
    </location>
</feature>
<keyword evidence="4" id="KW-1185">Reference proteome</keyword>
<dbReference type="SUPFAM" id="SSF56601">
    <property type="entry name" value="beta-lactamase/transpeptidase-like"/>
    <property type="match status" value="1"/>
</dbReference>
<evidence type="ECO:0000259" key="2">
    <source>
        <dbReference type="Pfam" id="PF00144"/>
    </source>
</evidence>
<dbReference type="InParanoid" id="A0A7M7NWG8"/>
<dbReference type="EnsemblMetazoa" id="XM_030986572">
    <property type="protein sequence ID" value="XP_030842432"/>
    <property type="gene ID" value="LOC575700"/>
</dbReference>
<dbReference type="PANTHER" id="PTHR43319">
    <property type="entry name" value="BETA-LACTAMASE-RELATED"/>
    <property type="match status" value="1"/>
</dbReference>
<reference evidence="3" key="2">
    <citation type="submission" date="2021-01" db="UniProtKB">
        <authorList>
            <consortium name="EnsemblMetazoa"/>
        </authorList>
    </citation>
    <scope>IDENTIFICATION</scope>
</reference>
<dbReference type="GeneID" id="575700"/>
<name>A0A7M7NWG8_STRPU</name>
<dbReference type="OrthoDB" id="5946976at2759"/>
<reference evidence="4" key="1">
    <citation type="submission" date="2015-02" db="EMBL/GenBank/DDBJ databases">
        <title>Genome sequencing for Strongylocentrotus purpuratus.</title>
        <authorList>
            <person name="Murali S."/>
            <person name="Liu Y."/>
            <person name="Vee V."/>
            <person name="English A."/>
            <person name="Wang M."/>
            <person name="Skinner E."/>
            <person name="Han Y."/>
            <person name="Muzny D.M."/>
            <person name="Worley K.C."/>
            <person name="Gibbs R.A."/>
        </authorList>
    </citation>
    <scope>NUCLEOTIDE SEQUENCE</scope>
</reference>
<dbReference type="InterPro" id="IPR001466">
    <property type="entry name" value="Beta-lactam-related"/>
</dbReference>
<organism evidence="3 4">
    <name type="scientific">Strongylocentrotus purpuratus</name>
    <name type="common">Purple sea urchin</name>
    <dbReference type="NCBI Taxonomy" id="7668"/>
    <lineage>
        <taxon>Eukaryota</taxon>
        <taxon>Metazoa</taxon>
        <taxon>Echinodermata</taxon>
        <taxon>Eleutherozoa</taxon>
        <taxon>Echinozoa</taxon>
        <taxon>Echinoidea</taxon>
        <taxon>Euechinoidea</taxon>
        <taxon>Echinacea</taxon>
        <taxon>Camarodonta</taxon>
        <taxon>Echinidea</taxon>
        <taxon>Strongylocentrotidae</taxon>
        <taxon>Strongylocentrotus</taxon>
    </lineage>
</organism>
<feature type="chain" id="PRO_5029753761" description="Beta-lactamase-related domain-containing protein" evidence="1">
    <location>
        <begin position="19"/>
        <end position="429"/>
    </location>
</feature>
<dbReference type="Proteomes" id="UP000007110">
    <property type="component" value="Unassembled WGS sequence"/>
</dbReference>
<proteinExistence type="predicted"/>
<evidence type="ECO:0000313" key="4">
    <source>
        <dbReference type="Proteomes" id="UP000007110"/>
    </source>
</evidence>
<feature type="domain" description="Beta-lactamase-related" evidence="2">
    <location>
        <begin position="48"/>
        <end position="407"/>
    </location>
</feature>
<dbReference type="KEGG" id="spu:575700"/>